<organism evidence="2 3">
    <name type="scientific">Xanthomonas perforans</name>
    <dbReference type="NCBI Taxonomy" id="442694"/>
    <lineage>
        <taxon>Bacteria</taxon>
        <taxon>Pseudomonadati</taxon>
        <taxon>Pseudomonadota</taxon>
        <taxon>Gammaproteobacteria</taxon>
        <taxon>Lysobacterales</taxon>
        <taxon>Lysobacteraceae</taxon>
        <taxon>Xanthomonas</taxon>
    </lineage>
</organism>
<dbReference type="Proteomes" id="UP000471082">
    <property type="component" value="Unassembled WGS sequence"/>
</dbReference>
<evidence type="ECO:0000313" key="2">
    <source>
        <dbReference type="EMBL" id="NEL80709.1"/>
    </source>
</evidence>
<dbReference type="InterPro" id="IPR000421">
    <property type="entry name" value="FA58C"/>
</dbReference>
<accession>A0A7X5N4D6</accession>
<reference evidence="2 3" key="1">
    <citation type="submission" date="2019-11" db="EMBL/GenBank/DDBJ databases">
        <title>Genome-resolved metagenomics to study the prevalence of co-infection and intraspecific heterogeneity among plant pathogen metapopulations.</title>
        <authorList>
            <person name="Newberry E."/>
            <person name="Bhandari R."/>
            <person name="Kemble J."/>
            <person name="Sikora E."/>
            <person name="Potnis N."/>
        </authorList>
    </citation>
    <scope>NUCLEOTIDE SEQUENCE [LARGE SCALE GENOMIC DNA]</scope>
    <source>
        <strain evidence="2">Xp_Tom_Tuscaloosa_18b</strain>
    </source>
</reference>
<evidence type="ECO:0000313" key="3">
    <source>
        <dbReference type="Proteomes" id="UP000471082"/>
    </source>
</evidence>
<dbReference type="AlphaFoldDB" id="A0A7X5N4D6"/>
<protein>
    <submittedName>
        <fullName evidence="2">Discoidin domain-containing protein</fullName>
    </submittedName>
</protein>
<feature type="non-terminal residue" evidence="2">
    <location>
        <position position="1"/>
    </location>
</feature>
<proteinExistence type="predicted"/>
<dbReference type="Gene3D" id="2.60.120.260">
    <property type="entry name" value="Galactose-binding domain-like"/>
    <property type="match status" value="1"/>
</dbReference>
<evidence type="ECO:0000259" key="1">
    <source>
        <dbReference type="PROSITE" id="PS50022"/>
    </source>
</evidence>
<gene>
    <name evidence="2" type="ORF">G3W61_31170</name>
</gene>
<dbReference type="InterPro" id="IPR008979">
    <property type="entry name" value="Galactose-bd-like_sf"/>
</dbReference>
<sequence>IDFGALRQVAGFSLTPSRTVMNGAAPPKGYRAETSEDGQHWQPAGAGELSNIAYALSTQRLNFPEVRQIRYLRLSFAETAVPADRLAIAGIGAFSRLR</sequence>
<dbReference type="PROSITE" id="PS50022">
    <property type="entry name" value="FA58C_3"/>
    <property type="match status" value="1"/>
</dbReference>
<feature type="domain" description="F5/8 type C" evidence="1">
    <location>
        <begin position="1"/>
        <end position="93"/>
    </location>
</feature>
<dbReference type="SUPFAM" id="SSF49785">
    <property type="entry name" value="Galactose-binding domain-like"/>
    <property type="match status" value="1"/>
</dbReference>
<dbReference type="EMBL" id="JAAGYU010001839">
    <property type="protein sequence ID" value="NEL80709.1"/>
    <property type="molecule type" value="Genomic_DNA"/>
</dbReference>
<name>A0A7X5N4D6_XANPE</name>
<dbReference type="Pfam" id="PF00754">
    <property type="entry name" value="F5_F8_type_C"/>
    <property type="match status" value="1"/>
</dbReference>
<comment type="caution">
    <text evidence="2">The sequence shown here is derived from an EMBL/GenBank/DDBJ whole genome shotgun (WGS) entry which is preliminary data.</text>
</comment>